<evidence type="ECO:0000256" key="1">
    <source>
        <dbReference type="SAM" id="MobiDB-lite"/>
    </source>
</evidence>
<feature type="transmembrane region" description="Helical" evidence="2">
    <location>
        <begin position="121"/>
        <end position="148"/>
    </location>
</feature>
<organism evidence="3 4">
    <name type="scientific">Thermocatellispora tengchongensis</name>
    <dbReference type="NCBI Taxonomy" id="1073253"/>
    <lineage>
        <taxon>Bacteria</taxon>
        <taxon>Bacillati</taxon>
        <taxon>Actinomycetota</taxon>
        <taxon>Actinomycetes</taxon>
        <taxon>Streptosporangiales</taxon>
        <taxon>Streptosporangiaceae</taxon>
        <taxon>Thermocatellispora</taxon>
    </lineage>
</organism>
<sequence>MEGQTVTSHPEGPRYPDDQQGRYGAGEPSDAPEPGQQQQPYGHNPYQGQNTQPGGYGAYGTPGYGEQQYPGYGEQQYPGYGEQQYYQQPPPYQQPQQPYGYGYGYAQPPRHPDADGKRTHAIVALVISIVLAMSCYVTPGGLAASVLSGIALSKADLEPQKAGNLLKWAWISIGINVGLIILGVATIIFLGATGNLD</sequence>
<feature type="region of interest" description="Disordered" evidence="1">
    <location>
        <begin position="1"/>
        <end position="83"/>
    </location>
</feature>
<feature type="transmembrane region" description="Helical" evidence="2">
    <location>
        <begin position="168"/>
        <end position="192"/>
    </location>
</feature>
<comment type="caution">
    <text evidence="3">The sequence shown here is derived from an EMBL/GenBank/DDBJ whole genome shotgun (WGS) entry which is preliminary data.</text>
</comment>
<gene>
    <name evidence="3" type="ORF">HNP84_009268</name>
</gene>
<dbReference type="RefSeq" id="WP_185056337.1">
    <property type="nucleotide sequence ID" value="NZ_BAABIX010000032.1"/>
</dbReference>
<evidence type="ECO:0000313" key="3">
    <source>
        <dbReference type="EMBL" id="MBB5139505.1"/>
    </source>
</evidence>
<protein>
    <recommendedName>
        <fullName evidence="5">DUF4190 domain-containing protein</fullName>
    </recommendedName>
</protein>
<keyword evidence="4" id="KW-1185">Reference proteome</keyword>
<accession>A0A840PUC3</accession>
<keyword evidence="2" id="KW-0812">Transmembrane</keyword>
<dbReference type="AlphaFoldDB" id="A0A840PUC3"/>
<reference evidence="3 4" key="1">
    <citation type="submission" date="2020-08" db="EMBL/GenBank/DDBJ databases">
        <title>Genomic Encyclopedia of Type Strains, Phase IV (KMG-IV): sequencing the most valuable type-strain genomes for metagenomic binning, comparative biology and taxonomic classification.</title>
        <authorList>
            <person name="Goeker M."/>
        </authorList>
    </citation>
    <scope>NUCLEOTIDE SEQUENCE [LARGE SCALE GENOMIC DNA]</scope>
    <source>
        <strain evidence="3 4">DSM 45615</strain>
    </source>
</reference>
<evidence type="ECO:0000256" key="2">
    <source>
        <dbReference type="SAM" id="Phobius"/>
    </source>
</evidence>
<dbReference type="Proteomes" id="UP000578449">
    <property type="component" value="Unassembled WGS sequence"/>
</dbReference>
<feature type="compositionally biased region" description="Gly residues" evidence="1">
    <location>
        <begin position="54"/>
        <end position="63"/>
    </location>
</feature>
<keyword evidence="2" id="KW-0472">Membrane</keyword>
<evidence type="ECO:0008006" key="5">
    <source>
        <dbReference type="Google" id="ProtNLM"/>
    </source>
</evidence>
<feature type="compositionally biased region" description="Basic and acidic residues" evidence="1">
    <location>
        <begin position="11"/>
        <end position="20"/>
    </location>
</feature>
<evidence type="ECO:0000313" key="4">
    <source>
        <dbReference type="Proteomes" id="UP000578449"/>
    </source>
</evidence>
<feature type="compositionally biased region" description="Polar residues" evidence="1">
    <location>
        <begin position="35"/>
        <end position="52"/>
    </location>
</feature>
<dbReference type="EMBL" id="JACHGN010000030">
    <property type="protein sequence ID" value="MBB5139505.1"/>
    <property type="molecule type" value="Genomic_DNA"/>
</dbReference>
<keyword evidence="2" id="KW-1133">Transmembrane helix</keyword>
<feature type="compositionally biased region" description="Low complexity" evidence="1">
    <location>
        <begin position="64"/>
        <end position="83"/>
    </location>
</feature>
<name>A0A840PUC3_9ACTN</name>
<proteinExistence type="predicted"/>